<name>A0A5P1F3N9_ASPOF</name>
<protein>
    <submittedName>
        <fullName evidence="2">Uncharacterized protein</fullName>
    </submittedName>
</protein>
<evidence type="ECO:0000313" key="2">
    <source>
        <dbReference type="EMBL" id="ONK73006.1"/>
    </source>
</evidence>
<gene>
    <name evidence="2" type="ORF">A4U43_C04F26050</name>
</gene>
<keyword evidence="3" id="KW-1185">Reference proteome</keyword>
<feature type="compositionally biased region" description="Low complexity" evidence="1">
    <location>
        <begin position="265"/>
        <end position="281"/>
    </location>
</feature>
<feature type="region of interest" description="Disordered" evidence="1">
    <location>
        <begin position="143"/>
        <end position="313"/>
    </location>
</feature>
<sequence>MAKREARLLQPFVAGVDFDGQLHRPKPSLETSTSVEPKPSSFSPPQALIQNIADQSFARLPLPRSPFRSSLNPPPRPRAPSSRASASRRLRRRPSADSEGPSHPLPLRRSAWDFLQHLAGYIRALLSTLINPPFVALPLRLQTPVPGESYPAPYIRRRREKRKSSNKSVQGGGGGVRRRSKKGEPPRVSTPSQEQPTPPRRRLTPKTTEIPRRSPRRGATCASAGGDECRCRGMNRRQSEYGADRRRDRRSPRRSGAPRRADKISSTTTSSNKCTTFTSTSLEGRGSSAIHHRQLRPLREVSSATTRARPGHL</sequence>
<dbReference type="EMBL" id="CM007384">
    <property type="protein sequence ID" value="ONK73006.1"/>
    <property type="molecule type" value="Genomic_DNA"/>
</dbReference>
<accession>A0A5P1F3N9</accession>
<evidence type="ECO:0000313" key="3">
    <source>
        <dbReference type="Proteomes" id="UP000243459"/>
    </source>
</evidence>
<feature type="compositionally biased region" description="Basic and acidic residues" evidence="1">
    <location>
        <begin position="227"/>
        <end position="246"/>
    </location>
</feature>
<feature type="region of interest" description="Disordered" evidence="1">
    <location>
        <begin position="62"/>
        <end position="106"/>
    </location>
</feature>
<evidence type="ECO:0000256" key="1">
    <source>
        <dbReference type="SAM" id="MobiDB-lite"/>
    </source>
</evidence>
<reference evidence="3" key="1">
    <citation type="journal article" date="2017" name="Nat. Commun.">
        <title>The asparagus genome sheds light on the origin and evolution of a young Y chromosome.</title>
        <authorList>
            <person name="Harkess A."/>
            <person name="Zhou J."/>
            <person name="Xu C."/>
            <person name="Bowers J.E."/>
            <person name="Van der Hulst R."/>
            <person name="Ayyampalayam S."/>
            <person name="Mercati F."/>
            <person name="Riccardi P."/>
            <person name="McKain M.R."/>
            <person name="Kakrana A."/>
            <person name="Tang H."/>
            <person name="Ray J."/>
            <person name="Groenendijk J."/>
            <person name="Arikit S."/>
            <person name="Mathioni S.M."/>
            <person name="Nakano M."/>
            <person name="Shan H."/>
            <person name="Telgmann-Rauber A."/>
            <person name="Kanno A."/>
            <person name="Yue Z."/>
            <person name="Chen H."/>
            <person name="Li W."/>
            <person name="Chen Y."/>
            <person name="Xu X."/>
            <person name="Zhang Y."/>
            <person name="Luo S."/>
            <person name="Chen H."/>
            <person name="Gao J."/>
            <person name="Mao Z."/>
            <person name="Pires J.C."/>
            <person name="Luo M."/>
            <person name="Kudrna D."/>
            <person name="Wing R.A."/>
            <person name="Meyers B.C."/>
            <person name="Yi K."/>
            <person name="Kong H."/>
            <person name="Lavrijsen P."/>
            <person name="Sunseri F."/>
            <person name="Falavigna A."/>
            <person name="Ye Y."/>
            <person name="Leebens-Mack J.H."/>
            <person name="Chen G."/>
        </authorList>
    </citation>
    <scope>NUCLEOTIDE SEQUENCE [LARGE SCALE GENOMIC DNA]</scope>
    <source>
        <strain evidence="3">cv. DH0086</strain>
    </source>
</reference>
<proteinExistence type="predicted"/>
<dbReference type="Gramene" id="ONK73006">
    <property type="protein sequence ID" value="ONK73006"/>
    <property type="gene ID" value="A4U43_C04F26050"/>
</dbReference>
<feature type="compositionally biased region" description="Low complexity" evidence="1">
    <location>
        <begin position="62"/>
        <end position="71"/>
    </location>
</feature>
<feature type="compositionally biased region" description="Basic residues" evidence="1">
    <location>
        <begin position="155"/>
        <end position="165"/>
    </location>
</feature>
<dbReference type="AlphaFoldDB" id="A0A5P1F3N9"/>
<organism evidence="2 3">
    <name type="scientific">Asparagus officinalis</name>
    <name type="common">Garden asparagus</name>
    <dbReference type="NCBI Taxonomy" id="4686"/>
    <lineage>
        <taxon>Eukaryota</taxon>
        <taxon>Viridiplantae</taxon>
        <taxon>Streptophyta</taxon>
        <taxon>Embryophyta</taxon>
        <taxon>Tracheophyta</taxon>
        <taxon>Spermatophyta</taxon>
        <taxon>Magnoliopsida</taxon>
        <taxon>Liliopsida</taxon>
        <taxon>Asparagales</taxon>
        <taxon>Asparagaceae</taxon>
        <taxon>Asparagoideae</taxon>
        <taxon>Asparagus</taxon>
    </lineage>
</organism>
<dbReference type="Proteomes" id="UP000243459">
    <property type="component" value="Chromosome 4"/>
</dbReference>
<feature type="compositionally biased region" description="Polar residues" evidence="1">
    <location>
        <begin position="29"/>
        <end position="46"/>
    </location>
</feature>
<feature type="region of interest" description="Disordered" evidence="1">
    <location>
        <begin position="13"/>
        <end position="46"/>
    </location>
</feature>
<feature type="compositionally biased region" description="Basic residues" evidence="1">
    <location>
        <begin position="247"/>
        <end position="257"/>
    </location>
</feature>